<proteinExistence type="predicted"/>
<keyword evidence="3" id="KW-1185">Reference proteome</keyword>
<dbReference type="InterPro" id="IPR028087">
    <property type="entry name" value="Tad_N"/>
</dbReference>
<sequence>MTGPRSRRGAVAALSAVVMVPVIGFAGLAVDLTRVWLVSARLKTSVDAASLVAARTMTSTTRDADTRAIFWANYTMNGRSARSHMLATPNTTVEITPIGTTRIRVTARADVPTTLFGIISRNTTPLVETSLAEREGTGLELAIAIDQTSSMRERGSSGMTKLELAQEGTTALLDILYGTEDTKRNMWVSVVPFARTINIGTANASLLSGSGLPASWNGFGNQWAGCVEARRGGHDVTDTAPTSDETRFPPYYWDTTYRQVGWVSGDVSNTVANLARNAAFWQGVTGAAAYNGEGLCTSGNAYGPVAISLYANTSTNSRTTYNVRFCRGANDWRDLSDTLNPTRIRTLSTSSGNAAYNPMFAYLRNEGFGANGFTQESAAGPNMLCALTPVLPLTASRRTIQQRVDAIVAPAKSGGTTVVTGMQGLWYNLSPDWRNRWDGIATSGELGALPVNYGTRNMMKVAVILTDGDNNWQPPYQYNSGTVRDSARGTNWYTDLMYNAYGRRTDYNTNVMDFNAQNVAQPAADIAETTSGSSQQQANADARLDQRFAAICGAMKAQGITLYVVGLEVTQGSAIDTMLATCASSSRTYIRARVAEDIPNAFREIANQLVALRLVE</sequence>
<dbReference type="EMBL" id="JABBKX010000001">
    <property type="protein sequence ID" value="NMJ39917.1"/>
    <property type="molecule type" value="Genomic_DNA"/>
</dbReference>
<dbReference type="Gene3D" id="3.40.50.410">
    <property type="entry name" value="von Willebrand factor, type A domain"/>
    <property type="match status" value="2"/>
</dbReference>
<dbReference type="InterPro" id="IPR036465">
    <property type="entry name" value="vWFA_dom_sf"/>
</dbReference>
<evidence type="ECO:0000259" key="1">
    <source>
        <dbReference type="Pfam" id="PF13400"/>
    </source>
</evidence>
<dbReference type="RefSeq" id="WP_170052219.1">
    <property type="nucleotide sequence ID" value="NZ_JABBKX010000001.1"/>
</dbReference>
<name>A0A848E8L1_9PROT</name>
<accession>A0A848E8L1</accession>
<dbReference type="AlphaFoldDB" id="A0A848E8L1"/>
<evidence type="ECO:0000313" key="2">
    <source>
        <dbReference type="EMBL" id="NMJ39917.1"/>
    </source>
</evidence>
<feature type="domain" description="Putative Flp pilus-assembly TadG-like N-terminal" evidence="1">
    <location>
        <begin position="9"/>
        <end position="55"/>
    </location>
</feature>
<reference evidence="2 3" key="1">
    <citation type="submission" date="2020-03" db="EMBL/GenBank/DDBJ databases">
        <authorList>
            <person name="Sun Q."/>
        </authorList>
    </citation>
    <scope>NUCLEOTIDE SEQUENCE [LARGE SCALE GENOMIC DNA]</scope>
    <source>
        <strain evidence="2 3">JC162</strain>
    </source>
</reference>
<dbReference type="SUPFAM" id="SSF53300">
    <property type="entry name" value="vWA-like"/>
    <property type="match status" value="1"/>
</dbReference>
<comment type="caution">
    <text evidence="2">The sequence shown here is derived from an EMBL/GenBank/DDBJ whole genome shotgun (WGS) entry which is preliminary data.</text>
</comment>
<dbReference type="Pfam" id="PF13400">
    <property type="entry name" value="Tad"/>
    <property type="match status" value="1"/>
</dbReference>
<protein>
    <submittedName>
        <fullName evidence="2">Pilus assembly protein</fullName>
    </submittedName>
</protein>
<dbReference type="Proteomes" id="UP000548582">
    <property type="component" value="Unassembled WGS sequence"/>
</dbReference>
<organism evidence="2 3">
    <name type="scientific">Neoroseomonas marina</name>
    <dbReference type="NCBI Taxonomy" id="1232220"/>
    <lineage>
        <taxon>Bacteria</taxon>
        <taxon>Pseudomonadati</taxon>
        <taxon>Pseudomonadota</taxon>
        <taxon>Alphaproteobacteria</taxon>
        <taxon>Acetobacterales</taxon>
        <taxon>Acetobacteraceae</taxon>
        <taxon>Neoroseomonas</taxon>
    </lineage>
</organism>
<evidence type="ECO:0000313" key="3">
    <source>
        <dbReference type="Proteomes" id="UP000548582"/>
    </source>
</evidence>
<gene>
    <name evidence="2" type="ORF">GWK16_01595</name>
</gene>